<evidence type="ECO:0000256" key="1">
    <source>
        <dbReference type="ARBA" id="ARBA00006484"/>
    </source>
</evidence>
<dbReference type="PANTHER" id="PTHR44169">
    <property type="entry name" value="NADPH-DEPENDENT 1-ACYLDIHYDROXYACETONE PHOSPHATE REDUCTASE"/>
    <property type="match status" value="1"/>
</dbReference>
<dbReference type="PROSITE" id="PS00061">
    <property type="entry name" value="ADH_SHORT"/>
    <property type="match status" value="1"/>
</dbReference>
<dbReference type="RefSeq" id="WP_154764577.1">
    <property type="nucleotide sequence ID" value="NZ_WMBT01000004.1"/>
</dbReference>
<dbReference type="Pfam" id="PF00106">
    <property type="entry name" value="adh_short"/>
    <property type="match status" value="1"/>
</dbReference>
<evidence type="ECO:0000256" key="2">
    <source>
        <dbReference type="ARBA" id="ARBA00023002"/>
    </source>
</evidence>
<dbReference type="PANTHER" id="PTHR44169:SF6">
    <property type="entry name" value="NADPH-DEPENDENT 1-ACYLDIHYDROXYACETONE PHOSPHATE REDUCTASE"/>
    <property type="match status" value="1"/>
</dbReference>
<sequence>MRTSGNTILLTGGTSGIGLALAQRFHAAGNTVIVTGRRAALLEKIAADHPGMIGHALDVTDADAVRAFGAQVVADHPALNVVIHNAGIMVAEDVRGDFLDTAEATIATNLLGPIRLTAALMPHLLAQPRATIMTVSSGLAFVPLVRTPTYSATKAAIHSWSQSLRAQLRDTGVEVLELAPPAVQTDLMPGHGTDPTAMPLADFIDEVMGILAQDPTPPLVGVKRLDFLSRAEAEGRYDQTFARLNGL</sequence>
<keyword evidence="2" id="KW-0560">Oxidoreductase</keyword>
<evidence type="ECO:0000313" key="3">
    <source>
        <dbReference type="EMBL" id="MTE00508.1"/>
    </source>
</evidence>
<organism evidence="3 4">
    <name type="scientific">Paracoccus lichenicola</name>
    <dbReference type="NCBI Taxonomy" id="2665644"/>
    <lineage>
        <taxon>Bacteria</taxon>
        <taxon>Pseudomonadati</taxon>
        <taxon>Pseudomonadota</taxon>
        <taxon>Alphaproteobacteria</taxon>
        <taxon>Rhodobacterales</taxon>
        <taxon>Paracoccaceae</taxon>
        <taxon>Paracoccus</taxon>
    </lineage>
</organism>
<dbReference type="GO" id="GO:0016491">
    <property type="term" value="F:oxidoreductase activity"/>
    <property type="evidence" value="ECO:0007669"/>
    <property type="project" value="UniProtKB-KW"/>
</dbReference>
<accession>A0A6L6HT68</accession>
<protein>
    <submittedName>
        <fullName evidence="3">SDR family NAD(P)-dependent oxidoreductase</fullName>
    </submittedName>
</protein>
<comment type="similarity">
    <text evidence="1">Belongs to the short-chain dehydrogenases/reductases (SDR) family.</text>
</comment>
<dbReference type="Proteomes" id="UP000481417">
    <property type="component" value="Unassembled WGS sequence"/>
</dbReference>
<dbReference type="InterPro" id="IPR002347">
    <property type="entry name" value="SDR_fam"/>
</dbReference>
<dbReference type="InterPro" id="IPR036291">
    <property type="entry name" value="NAD(P)-bd_dom_sf"/>
</dbReference>
<dbReference type="PRINTS" id="PR00081">
    <property type="entry name" value="GDHRDH"/>
</dbReference>
<evidence type="ECO:0000313" key="4">
    <source>
        <dbReference type="Proteomes" id="UP000481417"/>
    </source>
</evidence>
<dbReference type="SUPFAM" id="SSF51735">
    <property type="entry name" value="NAD(P)-binding Rossmann-fold domains"/>
    <property type="match status" value="1"/>
</dbReference>
<name>A0A6L6HT68_9RHOB</name>
<comment type="caution">
    <text evidence="3">The sequence shown here is derived from an EMBL/GenBank/DDBJ whole genome shotgun (WGS) entry which is preliminary data.</text>
</comment>
<dbReference type="InterPro" id="IPR020904">
    <property type="entry name" value="Sc_DH/Rdtase_CS"/>
</dbReference>
<dbReference type="Gene3D" id="3.40.50.720">
    <property type="entry name" value="NAD(P)-binding Rossmann-like Domain"/>
    <property type="match status" value="1"/>
</dbReference>
<keyword evidence="4" id="KW-1185">Reference proteome</keyword>
<proteinExistence type="inferred from homology"/>
<dbReference type="AlphaFoldDB" id="A0A6L6HT68"/>
<gene>
    <name evidence="3" type="ORF">GIY56_09425</name>
</gene>
<reference evidence="3 4" key="1">
    <citation type="submission" date="2019-11" db="EMBL/GenBank/DDBJ databases">
        <authorList>
            <person name="Lang L."/>
        </authorList>
    </citation>
    <scope>NUCLEOTIDE SEQUENCE [LARGE SCALE GENOMIC DNA]</scope>
    <source>
        <strain evidence="3 4">YIM 132242</strain>
    </source>
</reference>
<dbReference type="CDD" id="cd05370">
    <property type="entry name" value="SDR_c2"/>
    <property type="match status" value="1"/>
</dbReference>
<dbReference type="EMBL" id="WMBT01000004">
    <property type="protein sequence ID" value="MTE00508.1"/>
    <property type="molecule type" value="Genomic_DNA"/>
</dbReference>